<evidence type="ECO:0000313" key="2">
    <source>
        <dbReference type="Proteomes" id="UP000503349"/>
    </source>
</evidence>
<gene>
    <name evidence="1" type="ORF">EXN66_Car015256</name>
</gene>
<keyword evidence="2" id="KW-1185">Reference proteome</keyword>
<dbReference type="Proteomes" id="UP000503349">
    <property type="component" value="Chromosome 15"/>
</dbReference>
<proteinExistence type="predicted"/>
<dbReference type="EMBL" id="CM015726">
    <property type="protein sequence ID" value="KAF3699569.1"/>
    <property type="molecule type" value="Genomic_DNA"/>
</dbReference>
<organism evidence="1 2">
    <name type="scientific">Channa argus</name>
    <name type="common">Northern snakehead</name>
    <name type="synonym">Ophicephalus argus</name>
    <dbReference type="NCBI Taxonomy" id="215402"/>
    <lineage>
        <taxon>Eukaryota</taxon>
        <taxon>Metazoa</taxon>
        <taxon>Chordata</taxon>
        <taxon>Craniata</taxon>
        <taxon>Vertebrata</taxon>
        <taxon>Euteleostomi</taxon>
        <taxon>Actinopterygii</taxon>
        <taxon>Neopterygii</taxon>
        <taxon>Teleostei</taxon>
        <taxon>Neoteleostei</taxon>
        <taxon>Acanthomorphata</taxon>
        <taxon>Anabantaria</taxon>
        <taxon>Anabantiformes</taxon>
        <taxon>Channoidei</taxon>
        <taxon>Channidae</taxon>
        <taxon>Channa</taxon>
    </lineage>
</organism>
<evidence type="ECO:0000313" key="1">
    <source>
        <dbReference type="EMBL" id="KAF3699569.1"/>
    </source>
</evidence>
<accession>A0A6G1QAY1</accession>
<name>A0A6G1QAY1_CHAAH</name>
<protein>
    <submittedName>
        <fullName evidence="1">Uncharacterized protein</fullName>
    </submittedName>
</protein>
<dbReference type="AlphaFoldDB" id="A0A6G1QAY1"/>
<sequence length="50" mass="5627">MATCSHSSQLFSEKKNLHYLLNSKTADRLDQLGSIGAPELDTVFPYRDDI</sequence>
<reference evidence="1 2" key="1">
    <citation type="submission" date="2019-02" db="EMBL/GenBank/DDBJ databases">
        <title>Opniocepnalus argus genome.</title>
        <authorList>
            <person name="Zhou C."/>
            <person name="Xiao S."/>
        </authorList>
    </citation>
    <scope>NUCLEOTIDE SEQUENCE [LARGE SCALE GENOMIC DNA]</scope>
    <source>
        <strain evidence="1">OARG1902GOOAL</strain>
        <tissue evidence="1">Muscle</tissue>
    </source>
</reference>
<reference evidence="2" key="2">
    <citation type="submission" date="2019-02" db="EMBL/GenBank/DDBJ databases">
        <title>Opniocepnalus argus Var Kimnra genome.</title>
        <authorList>
            <person name="Zhou C."/>
            <person name="Xiao S."/>
        </authorList>
    </citation>
    <scope>NUCLEOTIDE SEQUENCE [LARGE SCALE GENOMIC DNA]</scope>
</reference>